<feature type="region of interest" description="Disordered" evidence="1">
    <location>
        <begin position="1"/>
        <end position="30"/>
    </location>
</feature>
<feature type="compositionally biased region" description="Basic and acidic residues" evidence="1">
    <location>
        <begin position="1"/>
        <end position="11"/>
    </location>
</feature>
<feature type="compositionally biased region" description="Low complexity" evidence="1">
    <location>
        <begin position="12"/>
        <end position="30"/>
    </location>
</feature>
<accession>K9J153</accession>
<reference evidence="2" key="1">
    <citation type="submission" date="2012-11" db="EMBL/GenBank/DDBJ databases">
        <title>The Vampirome: Transcriptome and Proteome Analysis of the Submandibular and Accessory Glands of the Vampire Bat and Vector of Human Rabies, Desmodus rotundus.</title>
        <authorList>
            <person name="Francischetti I.M.B."/>
            <person name="Assumpcao T.C.F."/>
            <person name="Ma D."/>
            <person name="Vicente E.C."/>
            <person name="Ribeiro J.M.C."/>
        </authorList>
    </citation>
    <scope>NUCLEOTIDE SEQUENCE</scope>
    <source>
        <tissue evidence="2">Salivary gland</tissue>
    </source>
</reference>
<evidence type="ECO:0000313" key="2">
    <source>
        <dbReference type="EMBL" id="JAA50391.1"/>
    </source>
</evidence>
<name>K9J153_DESRO</name>
<dbReference type="EMBL" id="GABZ01003134">
    <property type="protein sequence ID" value="JAA50391.1"/>
    <property type="molecule type" value="mRNA"/>
</dbReference>
<protein>
    <submittedName>
        <fullName evidence="2">Uncharacterized protein</fullName>
    </submittedName>
</protein>
<proteinExistence type="evidence at transcript level"/>
<evidence type="ECO:0000256" key="1">
    <source>
        <dbReference type="SAM" id="MobiDB-lite"/>
    </source>
</evidence>
<organism evidence="2">
    <name type="scientific">Desmodus rotundus</name>
    <name type="common">Vampire bat</name>
    <dbReference type="NCBI Taxonomy" id="9430"/>
    <lineage>
        <taxon>Eukaryota</taxon>
        <taxon>Metazoa</taxon>
        <taxon>Chordata</taxon>
        <taxon>Craniata</taxon>
        <taxon>Vertebrata</taxon>
        <taxon>Euteleostomi</taxon>
        <taxon>Mammalia</taxon>
        <taxon>Eutheria</taxon>
        <taxon>Laurasiatheria</taxon>
        <taxon>Chiroptera</taxon>
        <taxon>Yangochiroptera</taxon>
        <taxon>Phyllostomidae</taxon>
        <taxon>Desmodontinae</taxon>
        <taxon>Desmodus</taxon>
    </lineage>
</organism>
<feature type="non-terminal residue" evidence="2">
    <location>
        <position position="1"/>
    </location>
</feature>
<dbReference type="AlphaFoldDB" id="K9J153"/>
<sequence>GGDFSRLRRDSPSPNSSPTPKNLEVPPSASLNLSCCPLPLSYRKMGSSCLPPPAGLHRGHNVPLFRAGAPVTLPGLWVEMLWCGLRGKK</sequence>